<accession>A0A7Y2WA18</accession>
<gene>
    <name evidence="2" type="ORF">HLH17_04555</name>
</gene>
<dbReference type="InterPro" id="IPR001173">
    <property type="entry name" value="Glyco_trans_2-like"/>
</dbReference>
<dbReference type="AlphaFoldDB" id="A0A7Y2WA18"/>
<protein>
    <submittedName>
        <fullName evidence="2">Glycosyltransferase</fullName>
    </submittedName>
</protein>
<name>A0A7Y2WA18_9GAMM</name>
<feature type="domain" description="Glycosyltransferase 2-like" evidence="1">
    <location>
        <begin position="4"/>
        <end position="127"/>
    </location>
</feature>
<dbReference type="SUPFAM" id="SSF53448">
    <property type="entry name" value="Nucleotide-diphospho-sugar transferases"/>
    <property type="match status" value="1"/>
</dbReference>
<comment type="caution">
    <text evidence="2">The sequence shown here is derived from an EMBL/GenBank/DDBJ whole genome shotgun (WGS) entry which is preliminary data.</text>
</comment>
<dbReference type="Gene3D" id="3.90.550.10">
    <property type="entry name" value="Spore Coat Polysaccharide Biosynthesis Protein SpsA, Chain A"/>
    <property type="match status" value="1"/>
</dbReference>
<organism evidence="2 3">
    <name type="scientific">Acinetobacter terrae</name>
    <dbReference type="NCBI Taxonomy" id="2731247"/>
    <lineage>
        <taxon>Bacteria</taxon>
        <taxon>Pseudomonadati</taxon>
        <taxon>Pseudomonadota</taxon>
        <taxon>Gammaproteobacteria</taxon>
        <taxon>Moraxellales</taxon>
        <taxon>Moraxellaceae</taxon>
        <taxon>Acinetobacter</taxon>
        <taxon>Acinetobacter Taxon 24</taxon>
    </lineage>
</organism>
<dbReference type="Pfam" id="PF00535">
    <property type="entry name" value="Glycos_transf_2"/>
    <property type="match status" value="1"/>
</dbReference>
<reference evidence="2 3" key="1">
    <citation type="submission" date="2020-04" db="EMBL/GenBank/DDBJ databases">
        <title>Acinetobacter Taxon 24.</title>
        <authorList>
            <person name="Nemec A."/>
            <person name="Radolfova-Krizova L."/>
            <person name="Higgins P.G."/>
            <person name="Spanelova P."/>
        </authorList>
    </citation>
    <scope>NUCLEOTIDE SEQUENCE [LARGE SCALE GENOMIC DNA]</scope>
    <source>
        <strain evidence="2 3">ANC 5380</strain>
    </source>
</reference>
<dbReference type="PANTHER" id="PTHR22916">
    <property type="entry name" value="GLYCOSYLTRANSFERASE"/>
    <property type="match status" value="1"/>
</dbReference>
<sequence>MKISIVTISFNQKDYLKYCIDSILSQPDEIELIIVDAGSTDGSRDLIDSYGDRVIKIYESDQGPADGLNKGFKLATGDIYGFINSDDGLVPNCSSQIIKFFTSDDKVSAISGSGYFIDQNSEIIGQTATSKITPMLFALDAVTLFQQSTFFRKEAFNLVGGFNKLNKTCWDAELFIDMAKKGIKFKLVNTKIGFFRLHTESITVSGKFEKQLKIDLALINSDFNNPLVKFLKNFKSSIKFICDPFYIIRKGCLKRDPFKRFKKNG</sequence>
<dbReference type="GO" id="GO:0016758">
    <property type="term" value="F:hexosyltransferase activity"/>
    <property type="evidence" value="ECO:0007669"/>
    <property type="project" value="UniProtKB-ARBA"/>
</dbReference>
<dbReference type="PANTHER" id="PTHR22916:SF65">
    <property type="entry name" value="SLR1065 PROTEIN"/>
    <property type="match status" value="1"/>
</dbReference>
<dbReference type="Proteomes" id="UP000569202">
    <property type="component" value="Unassembled WGS sequence"/>
</dbReference>
<evidence type="ECO:0000313" key="3">
    <source>
        <dbReference type="Proteomes" id="UP000569202"/>
    </source>
</evidence>
<evidence type="ECO:0000313" key="2">
    <source>
        <dbReference type="EMBL" id="NNH76956.1"/>
    </source>
</evidence>
<dbReference type="RefSeq" id="WP_171539967.1">
    <property type="nucleotide sequence ID" value="NZ_JABERL010000010.1"/>
</dbReference>
<keyword evidence="2" id="KW-0808">Transferase</keyword>
<proteinExistence type="predicted"/>
<dbReference type="EMBL" id="JABERL010000010">
    <property type="protein sequence ID" value="NNH76956.1"/>
    <property type="molecule type" value="Genomic_DNA"/>
</dbReference>
<evidence type="ECO:0000259" key="1">
    <source>
        <dbReference type="Pfam" id="PF00535"/>
    </source>
</evidence>
<dbReference type="InterPro" id="IPR029044">
    <property type="entry name" value="Nucleotide-diphossugar_trans"/>
</dbReference>